<evidence type="ECO:0000313" key="12">
    <source>
        <dbReference type="EMBL" id="RGQ07251.1"/>
    </source>
</evidence>
<dbReference type="InterPro" id="IPR003004">
    <property type="entry name" value="GspF/PilC"/>
</dbReference>
<dbReference type="Gene3D" id="1.20.81.30">
    <property type="entry name" value="Type II secretion system (T2SS), domain F"/>
    <property type="match status" value="2"/>
</dbReference>
<evidence type="ECO:0000313" key="20">
    <source>
        <dbReference type="Proteomes" id="UP000261222"/>
    </source>
</evidence>
<evidence type="ECO:0000313" key="16">
    <source>
        <dbReference type="EMBL" id="RHG17982.1"/>
    </source>
</evidence>
<comment type="subcellular location">
    <subcellularLocation>
        <location evidence="1">Cell membrane</location>
        <topology evidence="1">Multi-pass membrane protein</topology>
    </subcellularLocation>
</comment>
<evidence type="ECO:0000313" key="14">
    <source>
        <dbReference type="EMBL" id="RGS75615.1"/>
    </source>
</evidence>
<dbReference type="Proteomes" id="UP000284220">
    <property type="component" value="Unassembled WGS sequence"/>
</dbReference>
<evidence type="ECO:0000256" key="1">
    <source>
        <dbReference type="ARBA" id="ARBA00004651"/>
    </source>
</evidence>
<dbReference type="EMBL" id="CZBA01000003">
    <property type="protein sequence ID" value="CUP28910.1"/>
    <property type="molecule type" value="Genomic_DNA"/>
</dbReference>
<dbReference type="Proteomes" id="UP000095413">
    <property type="component" value="Unassembled WGS sequence"/>
</dbReference>
<evidence type="ECO:0000313" key="10">
    <source>
        <dbReference type="EMBL" id="CUP28910.1"/>
    </source>
</evidence>
<name>A0A174CNN4_9FIRM</name>
<keyword evidence="6 7" id="KW-0472">Membrane</keyword>
<keyword evidence="3" id="KW-1003">Cell membrane</keyword>
<dbReference type="Proteomes" id="UP000283585">
    <property type="component" value="Unassembled WGS sequence"/>
</dbReference>
<feature type="transmembrane region" description="Helical" evidence="7">
    <location>
        <begin position="319"/>
        <end position="342"/>
    </location>
</feature>
<dbReference type="Proteomes" id="UP000284644">
    <property type="component" value="Unassembled WGS sequence"/>
</dbReference>
<evidence type="ECO:0000256" key="3">
    <source>
        <dbReference type="ARBA" id="ARBA00022475"/>
    </source>
</evidence>
<dbReference type="Proteomes" id="UP000285839">
    <property type="component" value="Unassembled WGS sequence"/>
</dbReference>
<dbReference type="Proteomes" id="UP000261222">
    <property type="component" value="Unassembled WGS sequence"/>
</dbReference>
<evidence type="ECO:0000256" key="4">
    <source>
        <dbReference type="ARBA" id="ARBA00022692"/>
    </source>
</evidence>
<evidence type="ECO:0000313" key="9">
    <source>
        <dbReference type="EMBL" id="CUO14843.1"/>
    </source>
</evidence>
<proteinExistence type="inferred from homology"/>
<dbReference type="PANTHER" id="PTHR30012:SF0">
    <property type="entry name" value="TYPE II SECRETION SYSTEM PROTEIN F-RELATED"/>
    <property type="match status" value="1"/>
</dbReference>
<feature type="domain" description="Type II secretion system protein GspF" evidence="8">
    <location>
        <begin position="219"/>
        <end position="337"/>
    </location>
</feature>
<feature type="transmembrane region" description="Helical" evidence="7">
    <location>
        <begin position="116"/>
        <end position="141"/>
    </location>
</feature>
<reference evidence="20 21" key="2">
    <citation type="submission" date="2018-08" db="EMBL/GenBank/DDBJ databases">
        <title>A genome reference for cultivated species of the human gut microbiota.</title>
        <authorList>
            <person name="Zou Y."/>
            <person name="Xue W."/>
            <person name="Luo G."/>
        </authorList>
    </citation>
    <scope>NUCLEOTIDE SEQUENCE [LARGE SCALE GENOMIC DNA]</scope>
    <source>
        <strain evidence="14 23">AF21-24</strain>
        <strain evidence="13 26">AF25-21</strain>
        <strain evidence="12 21">AF29-2BH</strain>
        <strain evidence="17 24">AF39-4</strain>
        <strain evidence="16 22">AM22-9LB</strain>
        <strain evidence="15 25">AM29-25AC</strain>
        <strain evidence="11 20">OM06-11AA</strain>
    </source>
</reference>
<evidence type="ECO:0000313" key="26">
    <source>
        <dbReference type="Proteomes" id="UP000285839"/>
    </source>
</evidence>
<evidence type="ECO:0000256" key="5">
    <source>
        <dbReference type="ARBA" id="ARBA00022989"/>
    </source>
</evidence>
<feature type="transmembrane region" description="Helical" evidence="7">
    <location>
        <begin position="161"/>
        <end position="185"/>
    </location>
</feature>
<evidence type="ECO:0000313" key="22">
    <source>
        <dbReference type="Proteomes" id="UP000284220"/>
    </source>
</evidence>
<dbReference type="Proteomes" id="UP000284267">
    <property type="component" value="Unassembled WGS sequence"/>
</dbReference>
<gene>
    <name evidence="9" type="primary">epsF</name>
    <name evidence="17" type="ORF">DW040_08575</name>
    <name evidence="16" type="ORF">DW272_08175</name>
    <name evidence="15" type="ORF">DW767_14525</name>
    <name evidence="14" type="ORF">DWX77_03445</name>
    <name evidence="13" type="ORF">DWY46_15850</name>
    <name evidence="12" type="ORF">DWZ12_02205</name>
    <name evidence="11" type="ORF">DXB81_16130</name>
    <name evidence="9" type="ORF">ERS852394_01570</name>
    <name evidence="10" type="ORF">ERS852533_00903</name>
</gene>
<evidence type="ECO:0000259" key="8">
    <source>
        <dbReference type="Pfam" id="PF00482"/>
    </source>
</evidence>
<reference evidence="18 19" key="1">
    <citation type="submission" date="2015-09" db="EMBL/GenBank/DDBJ databases">
        <authorList>
            <consortium name="Pathogen Informatics"/>
        </authorList>
    </citation>
    <scope>NUCLEOTIDE SEQUENCE [LARGE SCALE GENOMIC DNA]</scope>
    <source>
        <strain evidence="9 18">2789STDY5608837</strain>
        <strain evidence="10 19">2789STDY5834921</strain>
    </source>
</reference>
<dbReference type="PANTHER" id="PTHR30012">
    <property type="entry name" value="GENERAL SECRETION PATHWAY PROTEIN"/>
    <property type="match status" value="1"/>
</dbReference>
<evidence type="ECO:0000256" key="2">
    <source>
        <dbReference type="ARBA" id="ARBA00005745"/>
    </source>
</evidence>
<accession>A0A174CNN4</accession>
<keyword evidence="5 7" id="KW-1133">Transmembrane helix</keyword>
<dbReference type="Proteomes" id="UP000095409">
    <property type="component" value="Unassembled WGS sequence"/>
</dbReference>
<evidence type="ECO:0000313" key="23">
    <source>
        <dbReference type="Proteomes" id="UP000284242"/>
    </source>
</evidence>
<feature type="domain" description="Type II secretion system protein GspF" evidence="8">
    <location>
        <begin position="13"/>
        <end position="135"/>
    </location>
</feature>
<dbReference type="EMBL" id="QSJW01000010">
    <property type="protein sequence ID" value="RHE10452.1"/>
    <property type="molecule type" value="Genomic_DNA"/>
</dbReference>
<evidence type="ECO:0000313" key="17">
    <source>
        <dbReference type="EMBL" id="RHK95854.1"/>
    </source>
</evidence>
<sequence>MKYTLTARELSNFFGQLGMLIHSGISVTEGLAILQDESQTDTDREIITALLTSMEETGSLTQAMETSGRFPHSSVSYIKTGEETGCLDEILNSLTLHYEQEQEVSEQIRSAVTYPLIMLGMMGIVIVVLLVKVLPVFQQVFQQMGMEMNTLSLGLLKAGSILSNYSGIFLILVVLLVGLILFLSLSEKGHIYLRNAAYHLPVFRDIPLAADYGRLAQGLSLGLKSGLTPDTSLELSAEMVSHPLILKRLEETGHLLEEGTPFYQALTDSKLFTGMEGRLISVGFQSGSADEALNQLSVKYREKAVDLISEAISIVEPTIVIILSLLVGLVLLSVMMPLLGILSDIAL</sequence>
<dbReference type="EMBL" id="QROE01000003">
    <property type="protein sequence ID" value="RHK95854.1"/>
    <property type="molecule type" value="Genomic_DNA"/>
</dbReference>
<protein>
    <submittedName>
        <fullName evidence="9">Cholera toxin secretion protein epsF</fullName>
    </submittedName>
    <submittedName>
        <fullName evidence="11">Type II secretion system F family protein</fullName>
    </submittedName>
</protein>
<evidence type="ECO:0000313" key="25">
    <source>
        <dbReference type="Proteomes" id="UP000284644"/>
    </source>
</evidence>
<dbReference type="InterPro" id="IPR018076">
    <property type="entry name" value="T2SS_GspF_dom"/>
</dbReference>
<dbReference type="EMBL" id="QRVV01000005">
    <property type="protein sequence ID" value="RGS75615.1"/>
    <property type="molecule type" value="Genomic_DNA"/>
</dbReference>
<dbReference type="EMBL" id="QSUB01000009">
    <property type="protein sequence ID" value="RGN02333.1"/>
    <property type="molecule type" value="Genomic_DNA"/>
</dbReference>
<dbReference type="Proteomes" id="UP000284242">
    <property type="component" value="Unassembled WGS sequence"/>
</dbReference>
<dbReference type="GeneID" id="79803557"/>
<dbReference type="EMBL" id="QRSS01000002">
    <property type="protein sequence ID" value="RGQ07251.1"/>
    <property type="molecule type" value="Genomic_DNA"/>
</dbReference>
<dbReference type="EMBL" id="QRHZ01000003">
    <property type="protein sequence ID" value="RHG17982.1"/>
    <property type="molecule type" value="Genomic_DNA"/>
</dbReference>
<keyword evidence="4 7" id="KW-0812">Transmembrane</keyword>
<evidence type="ECO:0000313" key="15">
    <source>
        <dbReference type="EMBL" id="RHE10452.1"/>
    </source>
</evidence>
<organism evidence="9 18">
    <name type="scientific">Blautia obeum</name>
    <dbReference type="NCBI Taxonomy" id="40520"/>
    <lineage>
        <taxon>Bacteria</taxon>
        <taxon>Bacillati</taxon>
        <taxon>Bacillota</taxon>
        <taxon>Clostridia</taxon>
        <taxon>Lachnospirales</taxon>
        <taxon>Lachnospiraceae</taxon>
        <taxon>Blautia</taxon>
    </lineage>
</organism>
<evidence type="ECO:0000313" key="19">
    <source>
        <dbReference type="Proteomes" id="UP000095413"/>
    </source>
</evidence>
<dbReference type="EMBL" id="QRUH01000015">
    <property type="protein sequence ID" value="RGR46233.1"/>
    <property type="molecule type" value="Genomic_DNA"/>
</dbReference>
<evidence type="ECO:0000313" key="18">
    <source>
        <dbReference type="Proteomes" id="UP000095409"/>
    </source>
</evidence>
<evidence type="ECO:0000313" key="11">
    <source>
        <dbReference type="EMBL" id="RGN02333.1"/>
    </source>
</evidence>
<evidence type="ECO:0000256" key="7">
    <source>
        <dbReference type="SAM" id="Phobius"/>
    </source>
</evidence>
<dbReference type="OrthoDB" id="1733538at2"/>
<dbReference type="Pfam" id="PF00482">
    <property type="entry name" value="T2SSF"/>
    <property type="match status" value="2"/>
</dbReference>
<comment type="similarity">
    <text evidence="2">Belongs to the GSP F family.</text>
</comment>
<dbReference type="EMBL" id="CYZD01000006">
    <property type="protein sequence ID" value="CUO14843.1"/>
    <property type="molecule type" value="Genomic_DNA"/>
</dbReference>
<evidence type="ECO:0000256" key="6">
    <source>
        <dbReference type="ARBA" id="ARBA00023136"/>
    </source>
</evidence>
<dbReference type="PRINTS" id="PR00812">
    <property type="entry name" value="BCTERIALGSPF"/>
</dbReference>
<evidence type="ECO:0000313" key="13">
    <source>
        <dbReference type="EMBL" id="RGR46233.1"/>
    </source>
</evidence>
<dbReference type="RefSeq" id="WP_005426479.1">
    <property type="nucleotide sequence ID" value="NZ_CABJDZ010000003.1"/>
</dbReference>
<evidence type="ECO:0000313" key="24">
    <source>
        <dbReference type="Proteomes" id="UP000284267"/>
    </source>
</evidence>
<dbReference type="InterPro" id="IPR042094">
    <property type="entry name" value="T2SS_GspF_sf"/>
</dbReference>
<dbReference type="GO" id="GO:0005886">
    <property type="term" value="C:plasma membrane"/>
    <property type="evidence" value="ECO:0007669"/>
    <property type="project" value="UniProtKB-SubCell"/>
</dbReference>
<evidence type="ECO:0000313" key="21">
    <source>
        <dbReference type="Proteomes" id="UP000283585"/>
    </source>
</evidence>
<dbReference type="AlphaFoldDB" id="A0A174CNN4"/>